<dbReference type="Proteomes" id="UP000235392">
    <property type="component" value="Unassembled WGS sequence"/>
</dbReference>
<accession>A0A2N5SI47</accession>
<comment type="caution">
    <text evidence="1">The sequence shown here is derived from an EMBL/GenBank/DDBJ whole genome shotgun (WGS) entry which is preliminary data.</text>
</comment>
<dbReference type="AlphaFoldDB" id="A0A2N5SI47"/>
<sequence length="226" mass="24502">MGCISLCCCNQCSNLRRAQTQPSLSRLDYKQKLVQHTASALPCSQLIVYLLTELVPAQQAGIPAHRAGASPASRYTCSPSWCQPSEQVYLLTKLVPAQRAGIPAHQAGASPASRYTCSPSWCQPHRAGIPAHQAGASPASRYICSPSWCQPSEQYTPSWCQPSKQVYLLTKLVPAQQAGIPAHRAGASPAGRYTCSPSWCQPSEQVYLLTKLEPAQWVLTKLEPAQ</sequence>
<gene>
    <name evidence="1" type="ORF">PCASD_22088</name>
</gene>
<organism evidence="1 2">
    <name type="scientific">Puccinia coronata f. sp. avenae</name>
    <dbReference type="NCBI Taxonomy" id="200324"/>
    <lineage>
        <taxon>Eukaryota</taxon>
        <taxon>Fungi</taxon>
        <taxon>Dikarya</taxon>
        <taxon>Basidiomycota</taxon>
        <taxon>Pucciniomycotina</taxon>
        <taxon>Pucciniomycetes</taxon>
        <taxon>Pucciniales</taxon>
        <taxon>Pucciniaceae</taxon>
        <taxon>Puccinia</taxon>
    </lineage>
</organism>
<evidence type="ECO:0000313" key="1">
    <source>
        <dbReference type="EMBL" id="PLW12917.1"/>
    </source>
</evidence>
<dbReference type="EMBL" id="PGCI01000869">
    <property type="protein sequence ID" value="PLW12917.1"/>
    <property type="molecule type" value="Genomic_DNA"/>
</dbReference>
<name>A0A2N5SI47_9BASI</name>
<reference evidence="1 2" key="1">
    <citation type="submission" date="2017-11" db="EMBL/GenBank/DDBJ databases">
        <title>De novo assembly and phasing of dikaryotic genomes from two isolates of Puccinia coronata f. sp. avenae, the causal agent of oat crown rust.</title>
        <authorList>
            <person name="Miller M.E."/>
            <person name="Zhang Y."/>
            <person name="Omidvar V."/>
            <person name="Sperschneider J."/>
            <person name="Schwessinger B."/>
            <person name="Raley C."/>
            <person name="Palmer J.M."/>
            <person name="Garnica D."/>
            <person name="Upadhyaya N."/>
            <person name="Rathjen J."/>
            <person name="Taylor J.M."/>
            <person name="Park R.F."/>
            <person name="Dodds P.N."/>
            <person name="Hirsch C.D."/>
            <person name="Kianian S.F."/>
            <person name="Figueroa M."/>
        </authorList>
    </citation>
    <scope>NUCLEOTIDE SEQUENCE [LARGE SCALE GENOMIC DNA]</scope>
    <source>
        <strain evidence="1">12SD80</strain>
    </source>
</reference>
<protein>
    <submittedName>
        <fullName evidence="1">Uncharacterized protein</fullName>
    </submittedName>
</protein>
<evidence type="ECO:0000313" key="2">
    <source>
        <dbReference type="Proteomes" id="UP000235392"/>
    </source>
</evidence>
<proteinExistence type="predicted"/>